<keyword evidence="6" id="KW-1185">Reference proteome</keyword>
<dbReference type="Pfam" id="PF06058">
    <property type="entry name" value="DCP1"/>
    <property type="match status" value="1"/>
</dbReference>
<dbReference type="GO" id="GO:0006397">
    <property type="term" value="P:mRNA processing"/>
    <property type="evidence" value="ECO:0007669"/>
    <property type="project" value="UniProtKB-KW"/>
</dbReference>
<dbReference type="GO" id="GO:0031087">
    <property type="term" value="P:deadenylation-independent decapping of nuclear-transcribed mRNA"/>
    <property type="evidence" value="ECO:0007669"/>
    <property type="project" value="TreeGrafter"/>
</dbReference>
<dbReference type="PANTHER" id="PTHR16290">
    <property type="entry name" value="TRANSCRIPTION FACTOR SMIF DECAPPING ENZYME DCP1"/>
    <property type="match status" value="1"/>
</dbReference>
<name>A0A0D2U2D9_GOSRA</name>
<dbReference type="Proteomes" id="UP000032304">
    <property type="component" value="Chromosome 9"/>
</dbReference>
<protein>
    <submittedName>
        <fullName evidence="5">Uncharacterized protein</fullName>
    </submittedName>
</protein>
<gene>
    <name evidence="5" type="ORF">B456_009G399300</name>
</gene>
<dbReference type="Gene3D" id="2.30.29.30">
    <property type="entry name" value="Pleckstrin-homology domain (PH domain)/Phosphotyrosine-binding domain (PTB)"/>
    <property type="match status" value="1"/>
</dbReference>
<dbReference type="eggNOG" id="KOG2868">
    <property type="taxonomic scope" value="Eukaryota"/>
</dbReference>
<dbReference type="GO" id="GO:0003729">
    <property type="term" value="F:mRNA binding"/>
    <property type="evidence" value="ECO:0007669"/>
    <property type="project" value="TreeGrafter"/>
</dbReference>
<dbReference type="SUPFAM" id="SSF50729">
    <property type="entry name" value="PH domain-like"/>
    <property type="match status" value="1"/>
</dbReference>
<dbReference type="EMBL" id="CM001748">
    <property type="protein sequence ID" value="KJB62066.1"/>
    <property type="molecule type" value="Genomic_DNA"/>
</dbReference>
<comment type="subcellular location">
    <subcellularLocation>
        <location evidence="1">Cytoplasm</location>
    </subcellularLocation>
</comment>
<dbReference type="GO" id="GO:0000932">
    <property type="term" value="C:P-body"/>
    <property type="evidence" value="ECO:0007669"/>
    <property type="project" value="TreeGrafter"/>
</dbReference>
<dbReference type="InterPro" id="IPR010334">
    <property type="entry name" value="Dcp1"/>
</dbReference>
<sequence>MGRPDSDPARLKIRAFLSRGSRKNVEGSLFVVKRNTKPQFQFIVMNRHNTDNLVENLLGDFEYEFHKFGDKILDKILHAYSKFLAKPKVFSSKGEFEELEVVPGISVIEGPLEPPQTASPATDAPEDSSFVNFFSVVMNIITNATNDDQFIDMFYHVLLKVHHA</sequence>
<evidence type="ECO:0000256" key="3">
    <source>
        <dbReference type="ARBA" id="ARBA00022490"/>
    </source>
</evidence>
<keyword evidence="4" id="KW-0507">mRNA processing</keyword>
<evidence type="ECO:0000256" key="2">
    <source>
        <dbReference type="ARBA" id="ARBA00008778"/>
    </source>
</evidence>
<dbReference type="STRING" id="29730.A0A0D2U2D9"/>
<proteinExistence type="inferred from homology"/>
<evidence type="ECO:0000313" key="6">
    <source>
        <dbReference type="Proteomes" id="UP000032304"/>
    </source>
</evidence>
<comment type="similarity">
    <text evidence="2">Belongs to the DCP1 family.</text>
</comment>
<organism evidence="5 6">
    <name type="scientific">Gossypium raimondii</name>
    <name type="common">Peruvian cotton</name>
    <name type="synonym">Gossypium klotzschianum subsp. raimondii</name>
    <dbReference type="NCBI Taxonomy" id="29730"/>
    <lineage>
        <taxon>Eukaryota</taxon>
        <taxon>Viridiplantae</taxon>
        <taxon>Streptophyta</taxon>
        <taxon>Embryophyta</taxon>
        <taxon>Tracheophyta</taxon>
        <taxon>Spermatophyta</taxon>
        <taxon>Magnoliopsida</taxon>
        <taxon>eudicotyledons</taxon>
        <taxon>Gunneridae</taxon>
        <taxon>Pentapetalae</taxon>
        <taxon>rosids</taxon>
        <taxon>malvids</taxon>
        <taxon>Malvales</taxon>
        <taxon>Malvaceae</taxon>
        <taxon>Malvoideae</taxon>
        <taxon>Gossypium</taxon>
    </lineage>
</organism>
<dbReference type="Gramene" id="KJB62066">
    <property type="protein sequence ID" value="KJB62066"/>
    <property type="gene ID" value="B456_009G399300"/>
</dbReference>
<reference evidence="5 6" key="1">
    <citation type="journal article" date="2012" name="Nature">
        <title>Repeated polyploidization of Gossypium genomes and the evolution of spinnable cotton fibres.</title>
        <authorList>
            <person name="Paterson A.H."/>
            <person name="Wendel J.F."/>
            <person name="Gundlach H."/>
            <person name="Guo H."/>
            <person name="Jenkins J."/>
            <person name="Jin D."/>
            <person name="Llewellyn D."/>
            <person name="Showmaker K.C."/>
            <person name="Shu S."/>
            <person name="Udall J."/>
            <person name="Yoo M.J."/>
            <person name="Byers R."/>
            <person name="Chen W."/>
            <person name="Doron-Faigenboim A."/>
            <person name="Duke M.V."/>
            <person name="Gong L."/>
            <person name="Grimwood J."/>
            <person name="Grover C."/>
            <person name="Grupp K."/>
            <person name="Hu G."/>
            <person name="Lee T.H."/>
            <person name="Li J."/>
            <person name="Lin L."/>
            <person name="Liu T."/>
            <person name="Marler B.S."/>
            <person name="Page J.T."/>
            <person name="Roberts A.W."/>
            <person name="Romanel E."/>
            <person name="Sanders W.S."/>
            <person name="Szadkowski E."/>
            <person name="Tan X."/>
            <person name="Tang H."/>
            <person name="Xu C."/>
            <person name="Wang J."/>
            <person name="Wang Z."/>
            <person name="Zhang D."/>
            <person name="Zhang L."/>
            <person name="Ashrafi H."/>
            <person name="Bedon F."/>
            <person name="Bowers J.E."/>
            <person name="Brubaker C.L."/>
            <person name="Chee P.W."/>
            <person name="Das S."/>
            <person name="Gingle A.R."/>
            <person name="Haigler C.H."/>
            <person name="Harker D."/>
            <person name="Hoffmann L.V."/>
            <person name="Hovav R."/>
            <person name="Jones D.C."/>
            <person name="Lemke C."/>
            <person name="Mansoor S."/>
            <person name="ur Rahman M."/>
            <person name="Rainville L.N."/>
            <person name="Rambani A."/>
            <person name="Reddy U.K."/>
            <person name="Rong J.K."/>
            <person name="Saranga Y."/>
            <person name="Scheffler B.E."/>
            <person name="Scheffler J.A."/>
            <person name="Stelly D.M."/>
            <person name="Triplett B.A."/>
            <person name="Van Deynze A."/>
            <person name="Vaslin M.F."/>
            <person name="Waghmare V.N."/>
            <person name="Walford S.A."/>
            <person name="Wright R.J."/>
            <person name="Zaki E.A."/>
            <person name="Zhang T."/>
            <person name="Dennis E.S."/>
            <person name="Mayer K.F."/>
            <person name="Peterson D.G."/>
            <person name="Rokhsar D.S."/>
            <person name="Wang X."/>
            <person name="Schmutz J."/>
        </authorList>
    </citation>
    <scope>NUCLEOTIDE SEQUENCE [LARGE SCALE GENOMIC DNA]</scope>
</reference>
<evidence type="ECO:0000256" key="1">
    <source>
        <dbReference type="ARBA" id="ARBA00004496"/>
    </source>
</evidence>
<dbReference type="InterPro" id="IPR011993">
    <property type="entry name" value="PH-like_dom_sf"/>
</dbReference>
<evidence type="ECO:0000256" key="4">
    <source>
        <dbReference type="ARBA" id="ARBA00022664"/>
    </source>
</evidence>
<evidence type="ECO:0000313" key="5">
    <source>
        <dbReference type="EMBL" id="KJB62066.1"/>
    </source>
</evidence>
<dbReference type="AlphaFoldDB" id="A0A0D2U2D9"/>
<keyword evidence="3" id="KW-0963">Cytoplasm</keyword>
<dbReference type="PANTHER" id="PTHR16290:SF0">
    <property type="entry name" value="DECAPPING PROTEIN 1, ISOFORM A"/>
    <property type="match status" value="1"/>
</dbReference>
<dbReference type="GO" id="GO:0000290">
    <property type="term" value="P:deadenylation-dependent decapping of nuclear-transcribed mRNA"/>
    <property type="evidence" value="ECO:0007669"/>
    <property type="project" value="InterPro"/>
</dbReference>
<dbReference type="GO" id="GO:0008047">
    <property type="term" value="F:enzyme activator activity"/>
    <property type="evidence" value="ECO:0007669"/>
    <property type="project" value="InterPro"/>
</dbReference>
<accession>A0A0D2U2D9</accession>